<dbReference type="InterPro" id="IPR043876">
    <property type="entry name" value="DUF5856"/>
</dbReference>
<reference evidence="1" key="1">
    <citation type="journal article" date="2022" name="Front. Microbiol.">
        <title>New perspectives on an old grouping: The genomic and phenotypic variability of Oxalobacter formigenes and the implications for calcium oxalate stone prevention.</title>
        <authorList>
            <person name="Chmiel J.A."/>
            <person name="Carr C."/>
            <person name="Stuivenberg G.A."/>
            <person name="Venema R."/>
            <person name="Chanyi R.M."/>
            <person name="Al K.F."/>
            <person name="Giguere D."/>
            <person name="Say H."/>
            <person name="Akouris P.P."/>
            <person name="Dominguez Romero S.A."/>
            <person name="Kwong A."/>
            <person name="Tai V."/>
            <person name="Koval S.F."/>
            <person name="Razvi H."/>
            <person name="Bjazevic J."/>
            <person name="Burton J.P."/>
        </authorList>
    </citation>
    <scope>NUCLEOTIDE SEQUENCE</scope>
    <source>
        <strain evidence="1">WoOx3</strain>
    </source>
</reference>
<organism evidence="1 2">
    <name type="scientific">Oxalobacter vibrioformis</name>
    <dbReference type="NCBI Taxonomy" id="933080"/>
    <lineage>
        <taxon>Bacteria</taxon>
        <taxon>Pseudomonadati</taxon>
        <taxon>Pseudomonadota</taxon>
        <taxon>Betaproteobacteria</taxon>
        <taxon>Burkholderiales</taxon>
        <taxon>Oxalobacteraceae</taxon>
        <taxon>Oxalobacter</taxon>
    </lineage>
</organism>
<keyword evidence="2" id="KW-1185">Reference proteome</keyword>
<accession>A0A9E9LW71</accession>
<proteinExistence type="predicted"/>
<dbReference type="KEGG" id="ovb:NB640_11410"/>
<dbReference type="EMBL" id="CP098242">
    <property type="protein sequence ID" value="WAW09812.1"/>
    <property type="molecule type" value="Genomic_DNA"/>
</dbReference>
<name>A0A9E9LW71_9BURK</name>
<dbReference type="Proteomes" id="UP001156215">
    <property type="component" value="Chromosome"/>
</dbReference>
<evidence type="ECO:0000313" key="2">
    <source>
        <dbReference type="Proteomes" id="UP001156215"/>
    </source>
</evidence>
<dbReference type="Pfam" id="PF19174">
    <property type="entry name" value="DUF5856"/>
    <property type="match status" value="1"/>
</dbReference>
<dbReference type="InterPro" id="IPR012347">
    <property type="entry name" value="Ferritin-like"/>
</dbReference>
<protein>
    <submittedName>
        <fullName evidence="1">DUF5856 family protein</fullName>
    </submittedName>
</protein>
<evidence type="ECO:0000313" key="1">
    <source>
        <dbReference type="EMBL" id="WAW09812.1"/>
    </source>
</evidence>
<dbReference type="Gene3D" id="1.20.1260.10">
    <property type="match status" value="1"/>
</dbReference>
<sequence length="130" mass="15121">MSSKDSKKADTAKIAELLGNMFSHNTSLKLFHWWITGRGSYAEHIAIDQALESLPDILDRLTETSMALYGDLKITVPKATRPENLVDHCQAFYDYVEDSREFFSENFSDSIIDDWQETKQQLLYRLRRLQ</sequence>
<dbReference type="AlphaFoldDB" id="A0A9E9LW71"/>
<dbReference type="RefSeq" id="WP_269308817.1">
    <property type="nucleotide sequence ID" value="NZ_CP098242.1"/>
</dbReference>
<gene>
    <name evidence="1" type="ORF">NB640_11410</name>
</gene>
<dbReference type="InterPro" id="IPR009078">
    <property type="entry name" value="Ferritin-like_SF"/>
</dbReference>
<dbReference type="SUPFAM" id="SSF47240">
    <property type="entry name" value="Ferritin-like"/>
    <property type="match status" value="1"/>
</dbReference>